<proteinExistence type="predicted"/>
<keyword evidence="2" id="KW-1185">Reference proteome</keyword>
<dbReference type="AlphaFoldDB" id="A0A392W4I3"/>
<evidence type="ECO:0000313" key="2">
    <source>
        <dbReference type="Proteomes" id="UP000265520"/>
    </source>
</evidence>
<comment type="caution">
    <text evidence="1">The sequence shown here is derived from an EMBL/GenBank/DDBJ whole genome shotgun (WGS) entry which is preliminary data.</text>
</comment>
<dbReference type="EMBL" id="LXQA011383045">
    <property type="protein sequence ID" value="MCI95306.1"/>
    <property type="molecule type" value="Genomic_DNA"/>
</dbReference>
<sequence length="54" mass="6050">SACCRQATFLNVARRREATELTSARQCSPGFASHWQTFCSYVTNPRPATLGERD</sequence>
<reference evidence="1 2" key="1">
    <citation type="journal article" date="2018" name="Front. Plant Sci.">
        <title>Red Clover (Trifolium pratense) and Zigzag Clover (T. medium) - A Picture of Genomic Similarities and Differences.</title>
        <authorList>
            <person name="Dluhosova J."/>
            <person name="Istvanek J."/>
            <person name="Nedelnik J."/>
            <person name="Repkova J."/>
        </authorList>
    </citation>
    <scope>NUCLEOTIDE SEQUENCE [LARGE SCALE GENOMIC DNA]</scope>
    <source>
        <strain evidence="2">cv. 10/8</strain>
        <tissue evidence="1">Leaf</tissue>
    </source>
</reference>
<protein>
    <submittedName>
        <fullName evidence="1">Uncharacterized protein</fullName>
    </submittedName>
</protein>
<dbReference type="Proteomes" id="UP000265520">
    <property type="component" value="Unassembled WGS sequence"/>
</dbReference>
<organism evidence="1 2">
    <name type="scientific">Trifolium medium</name>
    <dbReference type="NCBI Taxonomy" id="97028"/>
    <lineage>
        <taxon>Eukaryota</taxon>
        <taxon>Viridiplantae</taxon>
        <taxon>Streptophyta</taxon>
        <taxon>Embryophyta</taxon>
        <taxon>Tracheophyta</taxon>
        <taxon>Spermatophyta</taxon>
        <taxon>Magnoliopsida</taxon>
        <taxon>eudicotyledons</taxon>
        <taxon>Gunneridae</taxon>
        <taxon>Pentapetalae</taxon>
        <taxon>rosids</taxon>
        <taxon>fabids</taxon>
        <taxon>Fabales</taxon>
        <taxon>Fabaceae</taxon>
        <taxon>Papilionoideae</taxon>
        <taxon>50 kb inversion clade</taxon>
        <taxon>NPAAA clade</taxon>
        <taxon>Hologalegina</taxon>
        <taxon>IRL clade</taxon>
        <taxon>Trifolieae</taxon>
        <taxon>Trifolium</taxon>
    </lineage>
</organism>
<name>A0A392W4I3_9FABA</name>
<accession>A0A392W4I3</accession>
<feature type="non-terminal residue" evidence="1">
    <location>
        <position position="1"/>
    </location>
</feature>
<evidence type="ECO:0000313" key="1">
    <source>
        <dbReference type="EMBL" id="MCI95306.1"/>
    </source>
</evidence>